<keyword evidence="2" id="KW-0812">Transmembrane</keyword>
<proteinExistence type="predicted"/>
<dbReference type="InterPro" id="IPR001584">
    <property type="entry name" value="Integrase_cat-core"/>
</dbReference>
<keyword evidence="6" id="KW-1185">Reference proteome</keyword>
<feature type="domain" description="Integrase catalytic" evidence="4">
    <location>
        <begin position="798"/>
        <end position="894"/>
    </location>
</feature>
<evidence type="ECO:0000259" key="3">
    <source>
        <dbReference type="PROSITE" id="PS50878"/>
    </source>
</evidence>
<dbReference type="CDD" id="cd01647">
    <property type="entry name" value="RT_LTR"/>
    <property type="match status" value="1"/>
</dbReference>
<keyword evidence="5" id="KW-0548">Nucleotidyltransferase</keyword>
<sequence length="894" mass="103732">MLATSLRKRFTFYNIRIRSALVCLRDFFLFDLLSGFFLLIYSEESFAFNHQSMSDVNIVLCVDVIIRRSTYSWIKIKSLPPGVNGTTVTPVSSQTLAGKLESNQVISNVDVTFPKFHRQRTVHQQTFRLVNNHMRYDVIIGRDILKHCGFKVDFENDKVTWDDVNVTMRPFPKTSNEFATNLYLSLHEDKIDDPLDHNDEVFLLQETTEQAERIEQERQRAMHSEGYRSKNILSSKYEFVDADTVAQTQKHLTAKQQSELSKLLKKYSRLFSGELGKYKDEKVHLIIDPKVKPSRCRPYTVPRNLMKVFKEELDRLVRIGVLEKSLKRQVYHLPKIGDILARRTNYAFFTKLDVSMQYYTFVLDDESKKLTTIATPFGTYCYLRLPMGISQSPDIAQEIMEKVLHDLFEEVEVYIDDIGCFSTSWDKHMSLLDIVLSRLEDAGFTINPLKCEWGVKETDFLGHWLTPNGHKPWKKKVSAILAMQPPTNLKQLRSFLGLVTFYRDMWPRRSHTLAPLTNLLGTKVFNWGPEQQKSFQEMKAIVARDALLAYPDNSIPFDIETDASDYQLGAVIKQKKRPIAYYSRKLNSAQHHKNLTHDMTKFTTQRVLRWRLLLDEFGATYHYKQDASNFIADALSRVPSSIPVGEEQETKPNDMQHAYDLADGLLVHPDFDEEGRHPFQFDTVHEYQIRDRGLQSCVNSRQEYQRHLYGLKTLVTYCKNGEEPKICIPDEMLSRLVKYYHEISAHVEGATRLEQTIRRHYFHPKLSEAVQKLVLSCGTCQKNKRGSKTYGQLAPREAVLLPWQEIHCDSIGPWKIDLRARNIEFKAMTIIDPATNLIEIQPLLNGTAIEAADVVEDTWIARYPRPVRCIMDNGPEFGQEFRDRLEKNLGIKVR</sequence>
<dbReference type="Pfam" id="PF17921">
    <property type="entry name" value="Integrase_H2C2"/>
    <property type="match status" value="1"/>
</dbReference>
<gene>
    <name evidence="5" type="ORF">IV203_001873</name>
</gene>
<dbReference type="InterPro" id="IPR000477">
    <property type="entry name" value="RT_dom"/>
</dbReference>
<keyword evidence="5" id="KW-0695">RNA-directed DNA polymerase</keyword>
<dbReference type="InterPro" id="IPR050951">
    <property type="entry name" value="Retrovirus_Pol_polyprotein"/>
</dbReference>
<keyword evidence="1" id="KW-0511">Multifunctional enzyme</keyword>
<accession>A0A9K3L7I8</accession>
<dbReference type="EMBL" id="JAGRRH010000015">
    <property type="protein sequence ID" value="KAG7357185.1"/>
    <property type="molecule type" value="Genomic_DNA"/>
</dbReference>
<evidence type="ECO:0000313" key="6">
    <source>
        <dbReference type="Proteomes" id="UP000693970"/>
    </source>
</evidence>
<feature type="domain" description="Reverse transcriptase" evidence="3">
    <location>
        <begin position="267"/>
        <end position="465"/>
    </location>
</feature>
<dbReference type="FunFam" id="3.30.70.270:FF:000020">
    <property type="entry name" value="Transposon Tf2-6 polyprotein-like Protein"/>
    <property type="match status" value="1"/>
</dbReference>
<comment type="caution">
    <text evidence="5">The sequence shown here is derived from an EMBL/GenBank/DDBJ whole genome shotgun (WGS) entry which is preliminary data.</text>
</comment>
<dbReference type="InterPro" id="IPR041588">
    <property type="entry name" value="Integrase_H2C2"/>
</dbReference>
<dbReference type="PROSITE" id="PS50878">
    <property type="entry name" value="RT_POL"/>
    <property type="match status" value="1"/>
</dbReference>
<reference evidence="5" key="2">
    <citation type="submission" date="2021-04" db="EMBL/GenBank/DDBJ databases">
        <authorList>
            <person name="Podell S."/>
        </authorList>
    </citation>
    <scope>NUCLEOTIDE SEQUENCE</scope>
    <source>
        <strain evidence="5">Hildebrandi</strain>
    </source>
</reference>
<dbReference type="PROSITE" id="PS50994">
    <property type="entry name" value="INTEGRASE"/>
    <property type="match status" value="1"/>
</dbReference>
<feature type="transmembrane region" description="Helical" evidence="2">
    <location>
        <begin position="21"/>
        <end position="41"/>
    </location>
</feature>
<dbReference type="GO" id="GO:0015074">
    <property type="term" value="P:DNA integration"/>
    <property type="evidence" value="ECO:0007669"/>
    <property type="project" value="InterPro"/>
</dbReference>
<protein>
    <submittedName>
        <fullName evidence="5">Reverse transcriptase RNA-dependent DNA polymerase</fullName>
    </submittedName>
</protein>
<keyword evidence="5" id="KW-0808">Transferase</keyword>
<dbReference type="Proteomes" id="UP000693970">
    <property type="component" value="Unassembled WGS sequence"/>
</dbReference>
<evidence type="ECO:0000256" key="2">
    <source>
        <dbReference type="SAM" id="Phobius"/>
    </source>
</evidence>
<dbReference type="Pfam" id="PF17919">
    <property type="entry name" value="RT_RNaseH_2"/>
    <property type="match status" value="1"/>
</dbReference>
<name>A0A9K3L7I8_9STRA</name>
<keyword evidence="2" id="KW-1133">Transmembrane helix</keyword>
<dbReference type="GO" id="GO:0003964">
    <property type="term" value="F:RNA-directed DNA polymerase activity"/>
    <property type="evidence" value="ECO:0007669"/>
    <property type="project" value="UniProtKB-KW"/>
</dbReference>
<keyword evidence="2" id="KW-0472">Membrane</keyword>
<reference evidence="5" key="1">
    <citation type="journal article" date="2021" name="Sci. Rep.">
        <title>Diploid genomic architecture of Nitzschia inconspicua, an elite biomass production diatom.</title>
        <authorList>
            <person name="Oliver A."/>
            <person name="Podell S."/>
            <person name="Pinowska A."/>
            <person name="Traller J.C."/>
            <person name="Smith S.R."/>
            <person name="McClure R."/>
            <person name="Beliaev A."/>
            <person name="Bohutskyi P."/>
            <person name="Hill E.A."/>
            <person name="Rabines A."/>
            <person name="Zheng H."/>
            <person name="Allen L.Z."/>
            <person name="Kuo A."/>
            <person name="Grigoriev I.V."/>
            <person name="Allen A.E."/>
            <person name="Hazlebeck D."/>
            <person name="Allen E.E."/>
        </authorList>
    </citation>
    <scope>NUCLEOTIDE SEQUENCE</scope>
    <source>
        <strain evidence="5">Hildebrandi</strain>
    </source>
</reference>
<evidence type="ECO:0000313" key="5">
    <source>
        <dbReference type="EMBL" id="KAG7357185.1"/>
    </source>
</evidence>
<dbReference type="InterPro" id="IPR041577">
    <property type="entry name" value="RT_RNaseH_2"/>
</dbReference>
<dbReference type="PANTHER" id="PTHR37984:SF5">
    <property type="entry name" value="PROTEIN NYNRIN-LIKE"/>
    <property type="match status" value="1"/>
</dbReference>
<evidence type="ECO:0000256" key="1">
    <source>
        <dbReference type="ARBA" id="ARBA00023268"/>
    </source>
</evidence>
<dbReference type="Pfam" id="PF00078">
    <property type="entry name" value="RVT_1"/>
    <property type="match status" value="1"/>
</dbReference>
<organism evidence="5 6">
    <name type="scientific">Nitzschia inconspicua</name>
    <dbReference type="NCBI Taxonomy" id="303405"/>
    <lineage>
        <taxon>Eukaryota</taxon>
        <taxon>Sar</taxon>
        <taxon>Stramenopiles</taxon>
        <taxon>Ochrophyta</taxon>
        <taxon>Bacillariophyta</taxon>
        <taxon>Bacillariophyceae</taxon>
        <taxon>Bacillariophycidae</taxon>
        <taxon>Bacillariales</taxon>
        <taxon>Bacillariaceae</taxon>
        <taxon>Nitzschia</taxon>
    </lineage>
</organism>
<dbReference type="AlphaFoldDB" id="A0A9K3L7I8"/>
<dbReference type="PANTHER" id="PTHR37984">
    <property type="entry name" value="PROTEIN CBG26694"/>
    <property type="match status" value="1"/>
</dbReference>
<dbReference type="OrthoDB" id="8056540at2759"/>
<evidence type="ECO:0000259" key="4">
    <source>
        <dbReference type="PROSITE" id="PS50994"/>
    </source>
</evidence>